<comment type="caution">
    <text evidence="2">The sequence shown here is derived from an EMBL/GenBank/DDBJ whole genome shotgun (WGS) entry which is preliminary data.</text>
</comment>
<keyword evidence="3" id="KW-1185">Reference proteome</keyword>
<proteinExistence type="predicted"/>
<accession>A0A849AI23</accession>
<gene>
    <name evidence="2" type="ORF">HKD39_12275</name>
</gene>
<protein>
    <submittedName>
        <fullName evidence="2">SRPBCC family protein</fullName>
    </submittedName>
</protein>
<evidence type="ECO:0000313" key="2">
    <source>
        <dbReference type="EMBL" id="NNG36472.1"/>
    </source>
</evidence>
<evidence type="ECO:0000256" key="1">
    <source>
        <dbReference type="SAM" id="MobiDB-lite"/>
    </source>
</evidence>
<name>A0A849AI23_9ACTN</name>
<evidence type="ECO:0000313" key="3">
    <source>
        <dbReference type="Proteomes" id="UP000562984"/>
    </source>
</evidence>
<feature type="compositionally biased region" description="Polar residues" evidence="1">
    <location>
        <begin position="1"/>
        <end position="14"/>
    </location>
</feature>
<dbReference type="Proteomes" id="UP000562984">
    <property type="component" value="Unassembled WGS sequence"/>
</dbReference>
<organism evidence="2 3">
    <name type="scientific">Nakamurella aerolata</name>
    <dbReference type="NCBI Taxonomy" id="1656892"/>
    <lineage>
        <taxon>Bacteria</taxon>
        <taxon>Bacillati</taxon>
        <taxon>Actinomycetota</taxon>
        <taxon>Actinomycetes</taxon>
        <taxon>Nakamurellales</taxon>
        <taxon>Nakamurellaceae</taxon>
        <taxon>Nakamurella</taxon>
    </lineage>
</organism>
<reference evidence="2 3" key="1">
    <citation type="submission" date="2020-05" db="EMBL/GenBank/DDBJ databases">
        <title>Nakamurella sp. DB0629 isolated from air conditioner.</title>
        <authorList>
            <person name="Kim D.H."/>
            <person name="Kim D.-U."/>
        </authorList>
    </citation>
    <scope>NUCLEOTIDE SEQUENCE [LARGE SCALE GENOMIC DNA]</scope>
    <source>
        <strain evidence="2 3">DB0629</strain>
    </source>
</reference>
<feature type="region of interest" description="Disordered" evidence="1">
    <location>
        <begin position="1"/>
        <end position="20"/>
    </location>
</feature>
<dbReference type="RefSeq" id="WP_171200153.1">
    <property type="nucleotide sequence ID" value="NZ_JABEND010000006.1"/>
</dbReference>
<dbReference type="AlphaFoldDB" id="A0A849AI23"/>
<dbReference type="EMBL" id="JABEND010000006">
    <property type="protein sequence ID" value="NNG36472.1"/>
    <property type="molecule type" value="Genomic_DNA"/>
</dbReference>
<sequence>MSWTTRTATGISNVHQRHTPGPLSRAGELLELVAAPENPLWPSDRWPPLVLDNGLEPGSDGGHGPIRYRVVEHQPGRSVRFAMDDSIRGGHTLSVEPVPGGPGEPEQVCWRHELVIERPSLLIRAIVVPLHDALLEDLLDGADAAMRQRPLRRRTLSRGVRARLWLMERVESPAKAAGRVGRR</sequence>